<gene>
    <name evidence="7" type="ORF">SAMN04488524_1610</name>
</gene>
<keyword evidence="3 4" id="KW-0408">Iron</keyword>
<dbReference type="GO" id="GO:0046872">
    <property type="term" value="F:metal ion binding"/>
    <property type="evidence" value="ECO:0007669"/>
    <property type="project" value="UniProtKB-KW"/>
</dbReference>
<dbReference type="PANTHER" id="PTHR35008">
    <property type="entry name" value="BLL4482 PROTEIN-RELATED"/>
    <property type="match status" value="1"/>
</dbReference>
<sequence length="149" mass="15975">MKRILVSLLILAACSIRLSAQTKGKKATAAKPQAVTAAVMASGKKIYNKYCLACHMADGGGVPNMNPPLSKTSYVLGDKTRLIKVILNGLATGEEIDGETYTNVMPAHNFLTDQEVSDVLSFVRNSFENKTSGISVQEVKAVRAKSTKK</sequence>
<organism evidence="7 8">
    <name type="scientific">Pedobacter africanus</name>
    <dbReference type="NCBI Taxonomy" id="151894"/>
    <lineage>
        <taxon>Bacteria</taxon>
        <taxon>Pseudomonadati</taxon>
        <taxon>Bacteroidota</taxon>
        <taxon>Sphingobacteriia</taxon>
        <taxon>Sphingobacteriales</taxon>
        <taxon>Sphingobacteriaceae</taxon>
        <taxon>Pedobacter</taxon>
    </lineage>
</organism>
<keyword evidence="5" id="KW-0732">Signal</keyword>
<feature type="signal peptide" evidence="5">
    <location>
        <begin position="1"/>
        <end position="20"/>
    </location>
</feature>
<evidence type="ECO:0000256" key="4">
    <source>
        <dbReference type="PROSITE-ProRule" id="PRU00433"/>
    </source>
</evidence>
<evidence type="ECO:0000313" key="8">
    <source>
        <dbReference type="Proteomes" id="UP000192756"/>
    </source>
</evidence>
<evidence type="ECO:0000313" key="7">
    <source>
        <dbReference type="EMBL" id="SMC63320.1"/>
    </source>
</evidence>
<dbReference type="OrthoDB" id="9811395at2"/>
<dbReference type="InterPro" id="IPR051459">
    <property type="entry name" value="Cytochrome_c-type_DH"/>
</dbReference>
<dbReference type="PROSITE" id="PS51007">
    <property type="entry name" value="CYTC"/>
    <property type="match status" value="1"/>
</dbReference>
<evidence type="ECO:0000256" key="1">
    <source>
        <dbReference type="ARBA" id="ARBA00022617"/>
    </source>
</evidence>
<dbReference type="Pfam" id="PF00034">
    <property type="entry name" value="Cytochrom_C"/>
    <property type="match status" value="1"/>
</dbReference>
<dbReference type="AlphaFoldDB" id="A0A1W2AS29"/>
<reference evidence="8" key="1">
    <citation type="submission" date="2017-04" db="EMBL/GenBank/DDBJ databases">
        <authorList>
            <person name="Varghese N."/>
            <person name="Submissions S."/>
        </authorList>
    </citation>
    <scope>NUCLEOTIDE SEQUENCE [LARGE SCALE GENOMIC DNA]</scope>
    <source>
        <strain evidence="8">DSM 12126</strain>
    </source>
</reference>
<dbReference type="GO" id="GO:0020037">
    <property type="term" value="F:heme binding"/>
    <property type="evidence" value="ECO:0007669"/>
    <property type="project" value="InterPro"/>
</dbReference>
<dbReference type="EMBL" id="FWXT01000001">
    <property type="protein sequence ID" value="SMC63320.1"/>
    <property type="molecule type" value="Genomic_DNA"/>
</dbReference>
<dbReference type="RefSeq" id="WP_084237818.1">
    <property type="nucleotide sequence ID" value="NZ_FWXT01000001.1"/>
</dbReference>
<feature type="chain" id="PRO_5012415997" evidence="5">
    <location>
        <begin position="21"/>
        <end position="149"/>
    </location>
</feature>
<proteinExistence type="predicted"/>
<dbReference type="STRING" id="151894.SAMN04488524_1610"/>
<evidence type="ECO:0000256" key="3">
    <source>
        <dbReference type="ARBA" id="ARBA00023004"/>
    </source>
</evidence>
<feature type="domain" description="Cytochrome c" evidence="6">
    <location>
        <begin position="38"/>
        <end position="127"/>
    </location>
</feature>
<evidence type="ECO:0000256" key="5">
    <source>
        <dbReference type="SAM" id="SignalP"/>
    </source>
</evidence>
<evidence type="ECO:0000256" key="2">
    <source>
        <dbReference type="ARBA" id="ARBA00022723"/>
    </source>
</evidence>
<accession>A0A1W2AS29</accession>
<name>A0A1W2AS29_9SPHI</name>
<dbReference type="Proteomes" id="UP000192756">
    <property type="component" value="Unassembled WGS sequence"/>
</dbReference>
<keyword evidence="8" id="KW-1185">Reference proteome</keyword>
<evidence type="ECO:0000259" key="6">
    <source>
        <dbReference type="PROSITE" id="PS51007"/>
    </source>
</evidence>
<keyword evidence="2 4" id="KW-0479">Metal-binding</keyword>
<dbReference type="SUPFAM" id="SSF46626">
    <property type="entry name" value="Cytochrome c"/>
    <property type="match status" value="1"/>
</dbReference>
<dbReference type="PANTHER" id="PTHR35008:SF4">
    <property type="entry name" value="BLL4482 PROTEIN"/>
    <property type="match status" value="1"/>
</dbReference>
<protein>
    <submittedName>
        <fullName evidence="7">Cytochrome c, mono-and diheme variants</fullName>
    </submittedName>
</protein>
<dbReference type="InterPro" id="IPR009056">
    <property type="entry name" value="Cyt_c-like_dom"/>
</dbReference>
<keyword evidence="1 4" id="KW-0349">Heme</keyword>
<dbReference type="Gene3D" id="1.10.760.10">
    <property type="entry name" value="Cytochrome c-like domain"/>
    <property type="match status" value="1"/>
</dbReference>
<dbReference type="InterPro" id="IPR036909">
    <property type="entry name" value="Cyt_c-like_dom_sf"/>
</dbReference>
<dbReference type="GO" id="GO:0009055">
    <property type="term" value="F:electron transfer activity"/>
    <property type="evidence" value="ECO:0007669"/>
    <property type="project" value="InterPro"/>
</dbReference>